<accession>A0A5R9IJ81</accession>
<evidence type="ECO:0000313" key="2">
    <source>
        <dbReference type="Proteomes" id="UP000307790"/>
    </source>
</evidence>
<evidence type="ECO:0000313" key="1">
    <source>
        <dbReference type="EMBL" id="TLU64659.1"/>
    </source>
</evidence>
<dbReference type="RefSeq" id="WP_138320157.1">
    <property type="nucleotide sequence ID" value="NZ_VCBC01000010.1"/>
</dbReference>
<protein>
    <recommendedName>
        <fullName evidence="3">Lipoprotein</fullName>
    </recommendedName>
</protein>
<reference evidence="1 2" key="1">
    <citation type="submission" date="2019-05" db="EMBL/GenBank/DDBJ databases">
        <title>Genome sequences of Thalassotalea litorea 1K03283.</title>
        <authorList>
            <person name="Zhang D."/>
        </authorList>
    </citation>
    <scope>NUCLEOTIDE SEQUENCE [LARGE SCALE GENOMIC DNA]</scope>
    <source>
        <strain evidence="1 2">MCCC 1K03283</strain>
    </source>
</reference>
<dbReference type="AlphaFoldDB" id="A0A5R9IJ81"/>
<dbReference type="EMBL" id="VCBC01000010">
    <property type="protein sequence ID" value="TLU64659.1"/>
    <property type="molecule type" value="Genomic_DNA"/>
</dbReference>
<dbReference type="PROSITE" id="PS51257">
    <property type="entry name" value="PROKAR_LIPOPROTEIN"/>
    <property type="match status" value="1"/>
</dbReference>
<gene>
    <name evidence="1" type="ORF">FE810_11275</name>
</gene>
<sequence length="200" mass="22695">MPISINKLSKFFFVFFISFLSLGCATGLKDLAKPSYESYFMLDSEYTYDIKGGFDTDWVQGLRAGVYMLVAEDEEGLFFMGQGDSVIMLKEEYARQYRRNGSIPSYHERWRKQSHFAGGEGGLWIPKKYSNKKPQLFFVTRPPRGKTYAHNGGFGVIGGLMGNLAQEANDENPVIFYAPLSENSDLIDNLELKDGKPEYN</sequence>
<evidence type="ECO:0008006" key="3">
    <source>
        <dbReference type="Google" id="ProtNLM"/>
    </source>
</evidence>
<proteinExistence type="predicted"/>
<dbReference type="OrthoDB" id="9941293at2"/>
<name>A0A5R9IJ81_9GAMM</name>
<comment type="caution">
    <text evidence="1">The sequence shown here is derived from an EMBL/GenBank/DDBJ whole genome shotgun (WGS) entry which is preliminary data.</text>
</comment>
<keyword evidence="2" id="KW-1185">Reference proteome</keyword>
<organism evidence="1 2">
    <name type="scientific">Thalassotalea litorea</name>
    <dbReference type="NCBI Taxonomy" id="2020715"/>
    <lineage>
        <taxon>Bacteria</taxon>
        <taxon>Pseudomonadati</taxon>
        <taxon>Pseudomonadota</taxon>
        <taxon>Gammaproteobacteria</taxon>
        <taxon>Alteromonadales</taxon>
        <taxon>Colwelliaceae</taxon>
        <taxon>Thalassotalea</taxon>
    </lineage>
</organism>
<dbReference type="Proteomes" id="UP000307790">
    <property type="component" value="Unassembled WGS sequence"/>
</dbReference>